<gene>
    <name evidence="6" type="ORF">BO99DRAFT_431772</name>
</gene>
<keyword evidence="7" id="KW-1185">Reference proteome</keyword>
<dbReference type="STRING" id="1450538.A0A2V5HD66"/>
<name>A0A2V5HD66_ASPV1</name>
<keyword evidence="3 4" id="KW-0443">Lipid metabolism</keyword>
<dbReference type="InterPro" id="IPR016035">
    <property type="entry name" value="Acyl_Trfase/lysoPLipase"/>
</dbReference>
<feature type="active site" description="Nucleophile" evidence="4">
    <location>
        <position position="60"/>
    </location>
</feature>
<comment type="caution">
    <text evidence="4">Lacks conserved residue(s) required for the propagation of feature annotation.</text>
</comment>
<feature type="active site" description="Proton acceptor" evidence="4">
    <location>
        <position position="201"/>
    </location>
</feature>
<dbReference type="Proteomes" id="UP000249829">
    <property type="component" value="Unassembled WGS sequence"/>
</dbReference>
<feature type="domain" description="PNPLA" evidence="5">
    <location>
        <begin position="13"/>
        <end position="214"/>
    </location>
</feature>
<feature type="short sequence motif" description="DGA/G" evidence="4">
    <location>
        <begin position="201"/>
        <end position="203"/>
    </location>
</feature>
<evidence type="ECO:0000256" key="4">
    <source>
        <dbReference type="PROSITE-ProRule" id="PRU01161"/>
    </source>
</evidence>
<dbReference type="PROSITE" id="PS51635">
    <property type="entry name" value="PNPLA"/>
    <property type="match status" value="1"/>
</dbReference>
<evidence type="ECO:0000256" key="1">
    <source>
        <dbReference type="ARBA" id="ARBA00022801"/>
    </source>
</evidence>
<dbReference type="EMBL" id="KZ825126">
    <property type="protein sequence ID" value="PYI20332.1"/>
    <property type="molecule type" value="Genomic_DNA"/>
</dbReference>
<evidence type="ECO:0000313" key="7">
    <source>
        <dbReference type="Proteomes" id="UP000249829"/>
    </source>
</evidence>
<dbReference type="GO" id="GO:0019369">
    <property type="term" value="P:arachidonate metabolic process"/>
    <property type="evidence" value="ECO:0007669"/>
    <property type="project" value="TreeGrafter"/>
</dbReference>
<dbReference type="PANTHER" id="PTHR24185:SF1">
    <property type="entry name" value="CALCIUM-INDEPENDENT PHOSPHOLIPASE A2-GAMMA"/>
    <property type="match status" value="1"/>
</dbReference>
<dbReference type="GO" id="GO:0046486">
    <property type="term" value="P:glycerolipid metabolic process"/>
    <property type="evidence" value="ECO:0007669"/>
    <property type="project" value="UniProtKB-ARBA"/>
</dbReference>
<dbReference type="Gene3D" id="3.40.1090.10">
    <property type="entry name" value="Cytosolic phospholipase A2 catalytic domain"/>
    <property type="match status" value="1"/>
</dbReference>
<protein>
    <submittedName>
        <fullName evidence="6">FabD/lysophospholipase-like protein</fullName>
    </submittedName>
</protein>
<keyword evidence="2 4" id="KW-0442">Lipid degradation</keyword>
<dbReference type="Pfam" id="PF01734">
    <property type="entry name" value="Patatin"/>
    <property type="match status" value="1"/>
</dbReference>
<evidence type="ECO:0000313" key="6">
    <source>
        <dbReference type="EMBL" id="PYI20332.1"/>
    </source>
</evidence>
<dbReference type="InterPro" id="IPR002641">
    <property type="entry name" value="PNPLA_dom"/>
</dbReference>
<evidence type="ECO:0000256" key="3">
    <source>
        <dbReference type="ARBA" id="ARBA00023098"/>
    </source>
</evidence>
<evidence type="ECO:0000256" key="2">
    <source>
        <dbReference type="ARBA" id="ARBA00022963"/>
    </source>
</evidence>
<sequence>MSRPSLHAEKNCLSLDGGGVRSLSSLLILEEIVRQYNITKGLAADGQPPGDVFHVAFGTSGGGLSALMVKKYGMTMQACINNLRGVSNAVFRRRTILPNLDPSALTSLFVGSRFSQGLLRRQIQLITGTLTQMQNPAHCNCYVVCRRSDSLGLIINNLPVCFACFANGQANRLVWEAALATSAAPTYFPPAKLGPRDYYVDGGLGFNNPIMTFLDQRSSMGIGDTTRICIISIGTGEPTPAQMETARNSWWRFWNRFTLVNLFRNTIALATDTQNTHLFFEQVSRLLPKLSYFRFNCGAGLADIPLDQASELPTIANLTTAYLARPQTQAMIQTAVNAMA</sequence>
<dbReference type="GO" id="GO:0016042">
    <property type="term" value="P:lipid catabolic process"/>
    <property type="evidence" value="ECO:0007669"/>
    <property type="project" value="UniProtKB-UniRule"/>
</dbReference>
<dbReference type="SUPFAM" id="SSF52151">
    <property type="entry name" value="FabD/lysophospholipase-like"/>
    <property type="match status" value="1"/>
</dbReference>
<keyword evidence="1 4" id="KW-0378">Hydrolase</keyword>
<evidence type="ECO:0000259" key="5">
    <source>
        <dbReference type="PROSITE" id="PS51635"/>
    </source>
</evidence>
<organism evidence="6 7">
    <name type="scientific">Aspergillus violaceofuscus (strain CBS 115571)</name>
    <dbReference type="NCBI Taxonomy" id="1450538"/>
    <lineage>
        <taxon>Eukaryota</taxon>
        <taxon>Fungi</taxon>
        <taxon>Dikarya</taxon>
        <taxon>Ascomycota</taxon>
        <taxon>Pezizomycotina</taxon>
        <taxon>Eurotiomycetes</taxon>
        <taxon>Eurotiomycetidae</taxon>
        <taxon>Eurotiales</taxon>
        <taxon>Aspergillaceae</taxon>
        <taxon>Aspergillus</taxon>
    </lineage>
</organism>
<dbReference type="GO" id="GO:0016020">
    <property type="term" value="C:membrane"/>
    <property type="evidence" value="ECO:0007669"/>
    <property type="project" value="TreeGrafter"/>
</dbReference>
<dbReference type="AlphaFoldDB" id="A0A2V5HD66"/>
<dbReference type="GO" id="GO:0047499">
    <property type="term" value="F:calcium-independent phospholipase A2 activity"/>
    <property type="evidence" value="ECO:0007669"/>
    <property type="project" value="TreeGrafter"/>
</dbReference>
<dbReference type="OMA" id="NVEAHTD"/>
<reference evidence="6 7" key="1">
    <citation type="submission" date="2018-02" db="EMBL/GenBank/DDBJ databases">
        <title>The genomes of Aspergillus section Nigri reveals drivers in fungal speciation.</title>
        <authorList>
            <consortium name="DOE Joint Genome Institute"/>
            <person name="Vesth T.C."/>
            <person name="Nybo J."/>
            <person name="Theobald S."/>
            <person name="Brandl J."/>
            <person name="Frisvad J.C."/>
            <person name="Nielsen K.F."/>
            <person name="Lyhne E.K."/>
            <person name="Kogle M.E."/>
            <person name="Kuo A."/>
            <person name="Riley R."/>
            <person name="Clum A."/>
            <person name="Nolan M."/>
            <person name="Lipzen A."/>
            <person name="Salamov A."/>
            <person name="Henrissat B."/>
            <person name="Wiebenga A."/>
            <person name="De vries R.P."/>
            <person name="Grigoriev I.V."/>
            <person name="Mortensen U.H."/>
            <person name="Andersen M.R."/>
            <person name="Baker S.E."/>
        </authorList>
    </citation>
    <scope>NUCLEOTIDE SEQUENCE [LARGE SCALE GENOMIC DNA]</scope>
    <source>
        <strain evidence="6 7">CBS 115571</strain>
    </source>
</reference>
<proteinExistence type="predicted"/>
<feature type="short sequence motif" description="GXSXG" evidence="4">
    <location>
        <begin position="58"/>
        <end position="62"/>
    </location>
</feature>
<dbReference type="PANTHER" id="PTHR24185">
    <property type="entry name" value="CALCIUM-INDEPENDENT PHOSPHOLIPASE A2-GAMMA"/>
    <property type="match status" value="1"/>
</dbReference>
<accession>A0A2V5HD66</accession>